<protein>
    <recommendedName>
        <fullName evidence="3">Lipocalin-like domain-containing protein</fullName>
    </recommendedName>
</protein>
<dbReference type="Proteomes" id="UP000306808">
    <property type="component" value="Unassembled WGS sequence"/>
</dbReference>
<evidence type="ECO:0000313" key="1">
    <source>
        <dbReference type="EMBL" id="TJZ62969.1"/>
    </source>
</evidence>
<sequence>MYHKVLLLTLHILLLLALCGCKKEREIDETDILTSKIWKRTINDLNPSSNPQGEFSYAPLNDCDKDRTYSFSKNGTLTLINTGTKCLPDETETTLVKYNYNKENNVLTMAANIFTILEISESQIKFKHVFPDNSGIRDYVFILQ</sequence>
<dbReference type="RefSeq" id="WP_136899363.1">
    <property type="nucleotide sequence ID" value="NZ_SUME01000001.1"/>
</dbReference>
<comment type="caution">
    <text evidence="1">The sequence shown here is derived from an EMBL/GenBank/DDBJ whole genome shotgun (WGS) entry which is preliminary data.</text>
</comment>
<reference evidence="1 2" key="1">
    <citation type="submission" date="2019-04" db="EMBL/GenBank/DDBJ databases">
        <title>Sphingobacterium olei sp. nov., isolated from oil-contaminated soil.</title>
        <authorList>
            <person name="Liu B."/>
        </authorList>
    </citation>
    <scope>NUCLEOTIDE SEQUENCE [LARGE SCALE GENOMIC DNA]</scope>
    <source>
        <strain evidence="1 2">HAL-9</strain>
    </source>
</reference>
<evidence type="ECO:0000313" key="2">
    <source>
        <dbReference type="Proteomes" id="UP000306808"/>
    </source>
</evidence>
<keyword evidence="2" id="KW-1185">Reference proteome</keyword>
<proteinExistence type="predicted"/>
<dbReference type="PROSITE" id="PS51257">
    <property type="entry name" value="PROKAR_LIPOPROTEIN"/>
    <property type="match status" value="1"/>
</dbReference>
<organism evidence="1 2">
    <name type="scientific">Sphingobacterium olei</name>
    <dbReference type="NCBI Taxonomy" id="2571155"/>
    <lineage>
        <taxon>Bacteria</taxon>
        <taxon>Pseudomonadati</taxon>
        <taxon>Bacteroidota</taxon>
        <taxon>Sphingobacteriia</taxon>
        <taxon>Sphingobacteriales</taxon>
        <taxon>Sphingobacteriaceae</taxon>
        <taxon>Sphingobacterium</taxon>
    </lineage>
</organism>
<dbReference type="AlphaFoldDB" id="A0A4U0P6K0"/>
<dbReference type="EMBL" id="SUME01000001">
    <property type="protein sequence ID" value="TJZ62969.1"/>
    <property type="molecule type" value="Genomic_DNA"/>
</dbReference>
<accession>A0A4U0P6K0</accession>
<gene>
    <name evidence="1" type="ORF">FAZ15_01325</name>
</gene>
<dbReference type="OrthoDB" id="799390at2"/>
<name>A0A4U0P6K0_9SPHI</name>
<evidence type="ECO:0008006" key="3">
    <source>
        <dbReference type="Google" id="ProtNLM"/>
    </source>
</evidence>